<dbReference type="EMBL" id="CAJVQC010006485">
    <property type="protein sequence ID" value="CAG8567384.1"/>
    <property type="molecule type" value="Genomic_DNA"/>
</dbReference>
<dbReference type="Proteomes" id="UP000789920">
    <property type="component" value="Unassembled WGS sequence"/>
</dbReference>
<evidence type="ECO:0000313" key="1">
    <source>
        <dbReference type="EMBL" id="CAG8567384.1"/>
    </source>
</evidence>
<name>A0ACA9M3U2_9GLOM</name>
<protein>
    <submittedName>
        <fullName evidence="1">23254_t:CDS:1</fullName>
    </submittedName>
</protein>
<proteinExistence type="predicted"/>
<evidence type="ECO:0000313" key="2">
    <source>
        <dbReference type="Proteomes" id="UP000789920"/>
    </source>
</evidence>
<feature type="non-terminal residue" evidence="1">
    <location>
        <position position="1"/>
    </location>
</feature>
<organism evidence="1 2">
    <name type="scientific">Racocetra persica</name>
    <dbReference type="NCBI Taxonomy" id="160502"/>
    <lineage>
        <taxon>Eukaryota</taxon>
        <taxon>Fungi</taxon>
        <taxon>Fungi incertae sedis</taxon>
        <taxon>Mucoromycota</taxon>
        <taxon>Glomeromycotina</taxon>
        <taxon>Glomeromycetes</taxon>
        <taxon>Diversisporales</taxon>
        <taxon>Gigasporaceae</taxon>
        <taxon>Racocetra</taxon>
    </lineage>
</organism>
<sequence>GDNLLKSTALGPKVGENCCEGPRTDDLLLNHRAGNCCHEGMINED</sequence>
<keyword evidence="2" id="KW-1185">Reference proteome</keyword>
<comment type="caution">
    <text evidence="1">The sequence shown here is derived from an EMBL/GenBank/DDBJ whole genome shotgun (WGS) entry which is preliminary data.</text>
</comment>
<accession>A0ACA9M3U2</accession>
<reference evidence="1" key="1">
    <citation type="submission" date="2021-06" db="EMBL/GenBank/DDBJ databases">
        <authorList>
            <person name="Kallberg Y."/>
            <person name="Tangrot J."/>
            <person name="Rosling A."/>
        </authorList>
    </citation>
    <scope>NUCLEOTIDE SEQUENCE</scope>
    <source>
        <strain evidence="1">MA461A</strain>
    </source>
</reference>
<gene>
    <name evidence="1" type="ORF">RPERSI_LOCUS4609</name>
</gene>